<evidence type="ECO:0000313" key="1">
    <source>
        <dbReference type="EMBL" id="JAA63957.1"/>
    </source>
</evidence>
<feature type="non-terminal residue" evidence="1">
    <location>
        <position position="1"/>
    </location>
</feature>
<protein>
    <recommendedName>
        <fullName evidence="2">DUF4371 domain-containing protein</fullName>
    </recommendedName>
</protein>
<organism evidence="1">
    <name type="scientific">Rhipicephalus pulchellus</name>
    <name type="common">Yellow backed tick</name>
    <name type="synonym">Dermacentor pulchellus</name>
    <dbReference type="NCBI Taxonomy" id="72859"/>
    <lineage>
        <taxon>Eukaryota</taxon>
        <taxon>Metazoa</taxon>
        <taxon>Ecdysozoa</taxon>
        <taxon>Arthropoda</taxon>
        <taxon>Chelicerata</taxon>
        <taxon>Arachnida</taxon>
        <taxon>Acari</taxon>
        <taxon>Parasitiformes</taxon>
        <taxon>Ixodida</taxon>
        <taxon>Ixodoidea</taxon>
        <taxon>Ixodidae</taxon>
        <taxon>Rhipicephalinae</taxon>
        <taxon>Rhipicephalus</taxon>
        <taxon>Rhipicephalus</taxon>
    </lineage>
</organism>
<dbReference type="SUPFAM" id="SSF53098">
    <property type="entry name" value="Ribonuclease H-like"/>
    <property type="match status" value="1"/>
</dbReference>
<evidence type="ECO:0008006" key="2">
    <source>
        <dbReference type="Google" id="ProtNLM"/>
    </source>
</evidence>
<sequence length="363" mass="40571">TKDNSPSAAEGRAAVFIAEHCSIFTADHLTEFVRNSFPDGAAGQDYHMKRTKCAAVIKNVLYPNFKGDIKAQIGSSKYSIIVDESTDIAFTKFLTHHIAQRSDIVTFLSLCLLNACIADRNVETIKCTLSEYDLNLDNIVGIGTGNASVMVGVNHGVYKQLKTDVSHLILIRCVCHSLQLATSAAVAEGLPRSLDYLVGDMYNWFARSFSRQQAYKELFGILNDGEEPLKIVQACSTRWLSIATAVECVLHQWTELKAHFQVARLAENCYCAEVPHSMCCDEINKAYLLFLRPVLTEVQRVIKSFEAHNADQTKLLDDLVQLLSSLIKKVMIRTASVDVYTTRVEEYLDPKPYILSLFIREAC</sequence>
<dbReference type="EMBL" id="GACK01001077">
    <property type="protein sequence ID" value="JAA63957.1"/>
    <property type="molecule type" value="mRNA"/>
</dbReference>
<proteinExistence type="evidence at transcript level"/>
<dbReference type="PANTHER" id="PTHR37162">
    <property type="entry name" value="HAT FAMILY DIMERISATION DOMAINCONTAINING PROTEIN-RELATED"/>
    <property type="match status" value="1"/>
</dbReference>
<name>L7MJG4_RHIPC</name>
<dbReference type="PANTHER" id="PTHR37162:SF1">
    <property type="entry name" value="BED-TYPE DOMAIN-CONTAINING PROTEIN"/>
    <property type="match status" value="1"/>
</dbReference>
<accession>L7MJG4</accession>
<dbReference type="InterPro" id="IPR012337">
    <property type="entry name" value="RNaseH-like_sf"/>
</dbReference>
<reference evidence="1" key="1">
    <citation type="submission" date="2012-11" db="EMBL/GenBank/DDBJ databases">
        <authorList>
            <person name="Lucero-Rivera Y.E."/>
            <person name="Tovar-Ramirez D."/>
        </authorList>
    </citation>
    <scope>NUCLEOTIDE SEQUENCE</scope>
    <source>
        <tissue evidence="1">Salivary gland</tissue>
    </source>
</reference>
<dbReference type="AlphaFoldDB" id="L7MJG4"/>
<reference evidence="1" key="2">
    <citation type="journal article" date="2015" name="J. Proteomics">
        <title>Sexual differences in the sialomes of the zebra tick, Rhipicephalus pulchellus.</title>
        <authorList>
            <person name="Tan A.W."/>
            <person name="Francischetti I.M."/>
            <person name="Slovak M."/>
            <person name="Kini R.M."/>
            <person name="Ribeiro J.M."/>
        </authorList>
    </citation>
    <scope>NUCLEOTIDE SEQUENCE</scope>
    <source>
        <tissue evidence="1">Salivary gland</tissue>
    </source>
</reference>